<keyword evidence="3" id="KW-1003">Cell membrane</keyword>
<evidence type="ECO:0000313" key="9">
    <source>
        <dbReference type="EMBL" id="MCU6796010.1"/>
    </source>
</evidence>
<dbReference type="SUPFAM" id="SSF161098">
    <property type="entry name" value="MetI-like"/>
    <property type="match status" value="1"/>
</dbReference>
<dbReference type="Pfam" id="PF00528">
    <property type="entry name" value="BPD_transp_1"/>
    <property type="match status" value="1"/>
</dbReference>
<evidence type="ECO:0000256" key="4">
    <source>
        <dbReference type="ARBA" id="ARBA00022692"/>
    </source>
</evidence>
<dbReference type="PROSITE" id="PS50928">
    <property type="entry name" value="ABC_TM1"/>
    <property type="match status" value="1"/>
</dbReference>
<comment type="caution">
    <text evidence="9">The sequence shown here is derived from an EMBL/GenBank/DDBJ whole genome shotgun (WGS) entry which is preliminary data.</text>
</comment>
<accession>A0ABT2UMX7</accession>
<dbReference type="InterPro" id="IPR000515">
    <property type="entry name" value="MetI-like"/>
</dbReference>
<dbReference type="EMBL" id="JAOQIO010000095">
    <property type="protein sequence ID" value="MCU6796010.1"/>
    <property type="molecule type" value="Genomic_DNA"/>
</dbReference>
<dbReference type="InterPro" id="IPR035906">
    <property type="entry name" value="MetI-like_sf"/>
</dbReference>
<dbReference type="RefSeq" id="WP_262686861.1">
    <property type="nucleotide sequence ID" value="NZ_JAOQIO010000095.1"/>
</dbReference>
<dbReference type="PANTHER" id="PTHR43744:SF9">
    <property type="entry name" value="POLYGALACTURONAN_RHAMNOGALACTURONAN TRANSPORT SYSTEM PERMEASE PROTEIN YTCP"/>
    <property type="match status" value="1"/>
</dbReference>
<keyword evidence="10" id="KW-1185">Reference proteome</keyword>
<dbReference type="PANTHER" id="PTHR43744">
    <property type="entry name" value="ABC TRANSPORTER PERMEASE PROTEIN MG189-RELATED-RELATED"/>
    <property type="match status" value="1"/>
</dbReference>
<evidence type="ECO:0000256" key="2">
    <source>
        <dbReference type="ARBA" id="ARBA00022448"/>
    </source>
</evidence>
<keyword evidence="6 7" id="KW-0472">Membrane</keyword>
<keyword evidence="5 7" id="KW-1133">Transmembrane helix</keyword>
<organism evidence="9 10">
    <name type="scientific">Paenibacillus baimaensis</name>
    <dbReference type="NCBI Taxonomy" id="2982185"/>
    <lineage>
        <taxon>Bacteria</taxon>
        <taxon>Bacillati</taxon>
        <taxon>Bacillota</taxon>
        <taxon>Bacilli</taxon>
        <taxon>Bacillales</taxon>
        <taxon>Paenibacillaceae</taxon>
        <taxon>Paenibacillus</taxon>
    </lineage>
</organism>
<feature type="transmembrane region" description="Helical" evidence="7">
    <location>
        <begin position="181"/>
        <end position="204"/>
    </location>
</feature>
<evidence type="ECO:0000313" key="10">
    <source>
        <dbReference type="Proteomes" id="UP001652445"/>
    </source>
</evidence>
<comment type="subcellular location">
    <subcellularLocation>
        <location evidence="1 7">Cell membrane</location>
        <topology evidence="1 7">Multi-pass membrane protein</topology>
    </subcellularLocation>
</comment>
<feature type="transmembrane region" description="Helical" evidence="7">
    <location>
        <begin position="255"/>
        <end position="274"/>
    </location>
</feature>
<reference evidence="9 10" key="1">
    <citation type="submission" date="2022-09" db="EMBL/GenBank/DDBJ databases">
        <authorList>
            <person name="Han X.L."/>
            <person name="Wang Q."/>
            <person name="Lu T."/>
        </authorList>
    </citation>
    <scope>NUCLEOTIDE SEQUENCE [LARGE SCALE GENOMIC DNA]</scope>
    <source>
        <strain evidence="9 10">WQ 127069</strain>
    </source>
</reference>
<proteinExistence type="inferred from homology"/>
<evidence type="ECO:0000256" key="5">
    <source>
        <dbReference type="ARBA" id="ARBA00022989"/>
    </source>
</evidence>
<evidence type="ECO:0000256" key="1">
    <source>
        <dbReference type="ARBA" id="ARBA00004651"/>
    </source>
</evidence>
<dbReference type="Proteomes" id="UP001652445">
    <property type="component" value="Unassembled WGS sequence"/>
</dbReference>
<dbReference type="Gene3D" id="1.10.3720.10">
    <property type="entry name" value="MetI-like"/>
    <property type="match status" value="1"/>
</dbReference>
<feature type="transmembrane region" description="Helical" evidence="7">
    <location>
        <begin position="139"/>
        <end position="160"/>
    </location>
</feature>
<keyword evidence="4 7" id="KW-0812">Transmembrane</keyword>
<name>A0ABT2UMX7_9BACL</name>
<dbReference type="CDD" id="cd06261">
    <property type="entry name" value="TM_PBP2"/>
    <property type="match status" value="1"/>
</dbReference>
<evidence type="ECO:0000256" key="3">
    <source>
        <dbReference type="ARBA" id="ARBA00022475"/>
    </source>
</evidence>
<protein>
    <submittedName>
        <fullName evidence="9">Carbohydrate ABC transporter permease</fullName>
    </submittedName>
</protein>
<feature type="domain" description="ABC transmembrane type-1" evidence="8">
    <location>
        <begin position="73"/>
        <end position="273"/>
    </location>
</feature>
<gene>
    <name evidence="9" type="ORF">OB236_28205</name>
</gene>
<sequence>MVKSERNVLTDVLIHAVLVLFCIVTLLPVVHVFSVSFSDPIAIHQSSIMLVPKDITLSAYQYIFSTPALVRAFLITVTITVVGTFLNLVFTITAAFALSKRNLPGLKIFMILIIVVMNFNAGIIPGYLNIKNLGLLNSIWAMIIPGLVSAFNLILMRNFFMDLPEEIEESSKMDGCNEFTFIWKILIPLSLPAIATIGLFYGVAHWNEFFKGVFYITDSRKWPLQVLLKVIVFDGNFTNLAGADTEQMKVEPANVQAAAIIFATLPIVLVYPFLQRHFVKGIVMGAVKG</sequence>
<feature type="transmembrane region" description="Helical" evidence="7">
    <location>
        <begin position="12"/>
        <end position="33"/>
    </location>
</feature>
<feature type="transmembrane region" description="Helical" evidence="7">
    <location>
        <begin position="72"/>
        <end position="96"/>
    </location>
</feature>
<evidence type="ECO:0000256" key="7">
    <source>
        <dbReference type="RuleBase" id="RU363032"/>
    </source>
</evidence>
<comment type="similarity">
    <text evidence="7">Belongs to the binding-protein-dependent transport system permease family.</text>
</comment>
<evidence type="ECO:0000256" key="6">
    <source>
        <dbReference type="ARBA" id="ARBA00023136"/>
    </source>
</evidence>
<evidence type="ECO:0000259" key="8">
    <source>
        <dbReference type="PROSITE" id="PS50928"/>
    </source>
</evidence>
<keyword evidence="2 7" id="KW-0813">Transport</keyword>
<feature type="transmembrane region" description="Helical" evidence="7">
    <location>
        <begin position="108"/>
        <end position="127"/>
    </location>
</feature>